<gene>
    <name evidence="2" type="ORF">C8D95_103106</name>
</gene>
<organism evidence="2 3">
    <name type="scientific">Silicimonas algicola</name>
    <dbReference type="NCBI Taxonomy" id="1826607"/>
    <lineage>
        <taxon>Bacteria</taxon>
        <taxon>Pseudomonadati</taxon>
        <taxon>Pseudomonadota</taxon>
        <taxon>Alphaproteobacteria</taxon>
        <taxon>Rhodobacterales</taxon>
        <taxon>Paracoccaceae</taxon>
    </lineage>
</organism>
<evidence type="ECO:0000313" key="3">
    <source>
        <dbReference type="Proteomes" id="UP000245390"/>
    </source>
</evidence>
<dbReference type="Proteomes" id="UP000245390">
    <property type="component" value="Unassembled WGS sequence"/>
</dbReference>
<keyword evidence="3" id="KW-1185">Reference proteome</keyword>
<feature type="region of interest" description="Disordered" evidence="1">
    <location>
        <begin position="138"/>
        <end position="172"/>
    </location>
</feature>
<name>A0A316G7H8_9RHOB</name>
<comment type="caution">
    <text evidence="2">The sequence shown here is derived from an EMBL/GenBank/DDBJ whole genome shotgun (WGS) entry which is preliminary data.</text>
</comment>
<dbReference type="AlphaFoldDB" id="A0A316G7H8"/>
<evidence type="ECO:0000256" key="1">
    <source>
        <dbReference type="SAM" id="MobiDB-lite"/>
    </source>
</evidence>
<sequence length="172" mass="19184">MPSKEVVANIADVEMRKLHEIVDLLFIPLNVGHDEQQAWFRRALEQYESLAPRDGIEGMLAAQMIGTHAAALECLRRAAHSRERFADREQNLKHAQKLMALYTQQVAALNKHRGKGQQKVTVEHVHIEAGAQAIVGNVDSGAGKHNKASPAVLEEQKSVPMPEFEPSKLRRT</sequence>
<evidence type="ECO:0000313" key="2">
    <source>
        <dbReference type="EMBL" id="PWK56874.1"/>
    </source>
</evidence>
<proteinExistence type="predicted"/>
<protein>
    <submittedName>
        <fullName evidence="2">Uncharacterized protein</fullName>
    </submittedName>
</protein>
<reference evidence="2 3" key="1">
    <citation type="submission" date="2018-05" db="EMBL/GenBank/DDBJ databases">
        <title>Genomic Encyclopedia of Type Strains, Phase IV (KMG-IV): sequencing the most valuable type-strain genomes for metagenomic binning, comparative biology and taxonomic classification.</title>
        <authorList>
            <person name="Goeker M."/>
        </authorList>
    </citation>
    <scope>NUCLEOTIDE SEQUENCE [LARGE SCALE GENOMIC DNA]</scope>
    <source>
        <strain evidence="2 3">DSM 103371</strain>
    </source>
</reference>
<dbReference type="EMBL" id="QGGV01000003">
    <property type="protein sequence ID" value="PWK56874.1"/>
    <property type="molecule type" value="Genomic_DNA"/>
</dbReference>
<accession>A0A316G7H8</accession>